<protein>
    <recommendedName>
        <fullName evidence="4">Molecular chaperone GroES</fullName>
    </recommendedName>
</protein>
<feature type="chain" id="PRO_5020610857" description="Molecular chaperone GroES" evidence="1">
    <location>
        <begin position="21"/>
        <end position="227"/>
    </location>
</feature>
<evidence type="ECO:0008006" key="4">
    <source>
        <dbReference type="Google" id="ProtNLM"/>
    </source>
</evidence>
<keyword evidence="1" id="KW-0732">Signal</keyword>
<evidence type="ECO:0000313" key="2">
    <source>
        <dbReference type="EMBL" id="VFB03848.1"/>
    </source>
</evidence>
<feature type="signal peptide" evidence="1">
    <location>
        <begin position="1"/>
        <end position="20"/>
    </location>
</feature>
<dbReference type="AlphaFoldDB" id="A0A4U8WLX8"/>
<evidence type="ECO:0000313" key="3">
    <source>
        <dbReference type="Proteomes" id="UP000290013"/>
    </source>
</evidence>
<organism evidence="2 3">
    <name type="scientific">Chryseobacterium taihuense</name>
    <dbReference type="NCBI Taxonomy" id="1141221"/>
    <lineage>
        <taxon>Bacteria</taxon>
        <taxon>Pseudomonadati</taxon>
        <taxon>Bacteroidota</taxon>
        <taxon>Flavobacteriia</taxon>
        <taxon>Flavobacteriales</taxon>
        <taxon>Weeksellaceae</taxon>
        <taxon>Chryseobacterium group</taxon>
        <taxon>Chryseobacterium</taxon>
    </lineage>
</organism>
<dbReference type="EMBL" id="LR215974">
    <property type="protein sequence ID" value="VFB03848.1"/>
    <property type="molecule type" value="Genomic_DNA"/>
</dbReference>
<dbReference type="Proteomes" id="UP000290013">
    <property type="component" value="Chromosome"/>
</dbReference>
<evidence type="ECO:0000256" key="1">
    <source>
        <dbReference type="SAM" id="SignalP"/>
    </source>
</evidence>
<gene>
    <name evidence="2" type="ORF">NCTC12078_01870</name>
</gene>
<dbReference type="RefSeq" id="WP_130914296.1">
    <property type="nucleotide sequence ID" value="NZ_LR215974.1"/>
</dbReference>
<accession>A0A4U8WLX8</accession>
<sequence>MSLRKFAVCILFLLGLLLHAQNVYLSKVEKTNDNNDKYLFQIGKDITNSEYLGEIDVIGFSDNDLAVFANIYKKAKDIGANSFAYQPIETIDGKIQPFNPANYKIKLYYSSKEELSKPSDLVYIFSSSQKPQKISINKKEYVLQPRSFMSIKTMPGDTYVISTKKLLGSTIRVSGQSGSTAQYFQISSLKVRSNTYGEPGINLKSGDITVLDRSYGDFLRMIYVEHN</sequence>
<name>A0A4U8WLX8_9FLAO</name>
<dbReference type="KEGG" id="ctai:NCTC12078_01870"/>
<reference evidence="2 3" key="1">
    <citation type="submission" date="2019-02" db="EMBL/GenBank/DDBJ databases">
        <authorList>
            <consortium name="Pathogen Informatics"/>
        </authorList>
    </citation>
    <scope>NUCLEOTIDE SEQUENCE [LARGE SCALE GENOMIC DNA]</scope>
    <source>
        <strain evidence="2 3">3012STDY6944375</strain>
    </source>
</reference>
<proteinExistence type="predicted"/>